<protein>
    <submittedName>
        <fullName evidence="5">5-methyltetrahydropteroyltriglutamate--homocysteine methyltransferase</fullName>
    </submittedName>
</protein>
<dbReference type="CDD" id="cd03311">
    <property type="entry name" value="CIMS_C_terminal_like"/>
    <property type="match status" value="1"/>
</dbReference>
<evidence type="ECO:0000313" key="5">
    <source>
        <dbReference type="EMBL" id="MFC3101508.1"/>
    </source>
</evidence>
<dbReference type="InterPro" id="IPR002629">
    <property type="entry name" value="Met_Synth_C/arc"/>
</dbReference>
<dbReference type="RefSeq" id="WP_336919137.1">
    <property type="nucleotide sequence ID" value="NZ_JBANRN010000008.1"/>
</dbReference>
<evidence type="ECO:0000256" key="2">
    <source>
        <dbReference type="ARBA" id="ARBA00022723"/>
    </source>
</evidence>
<evidence type="ECO:0000313" key="6">
    <source>
        <dbReference type="Proteomes" id="UP001595378"/>
    </source>
</evidence>
<dbReference type="Pfam" id="PF01717">
    <property type="entry name" value="Meth_synt_2"/>
    <property type="match status" value="1"/>
</dbReference>
<keyword evidence="3" id="KW-0862">Zinc</keyword>
<comment type="caution">
    <text evidence="5">The sequence shown here is derived from an EMBL/GenBank/DDBJ whole genome shotgun (WGS) entry which is preliminary data.</text>
</comment>
<name>A0ABV7EFS2_9SPHN</name>
<evidence type="ECO:0000256" key="1">
    <source>
        <dbReference type="ARBA" id="ARBA00001947"/>
    </source>
</evidence>
<dbReference type="GO" id="GO:0008168">
    <property type="term" value="F:methyltransferase activity"/>
    <property type="evidence" value="ECO:0007669"/>
    <property type="project" value="UniProtKB-KW"/>
</dbReference>
<organism evidence="5 6">
    <name type="scientific">Alteraurantiacibacter lauratis</name>
    <dbReference type="NCBI Taxonomy" id="2054627"/>
    <lineage>
        <taxon>Bacteria</taxon>
        <taxon>Pseudomonadati</taxon>
        <taxon>Pseudomonadota</taxon>
        <taxon>Alphaproteobacteria</taxon>
        <taxon>Sphingomonadales</taxon>
        <taxon>Erythrobacteraceae</taxon>
        <taxon>Alteraurantiacibacter</taxon>
    </lineage>
</organism>
<evidence type="ECO:0000259" key="4">
    <source>
        <dbReference type="Pfam" id="PF01717"/>
    </source>
</evidence>
<accession>A0ABV7EFS2</accession>
<dbReference type="GO" id="GO:0032259">
    <property type="term" value="P:methylation"/>
    <property type="evidence" value="ECO:0007669"/>
    <property type="project" value="UniProtKB-KW"/>
</dbReference>
<keyword evidence="5" id="KW-0808">Transferase</keyword>
<dbReference type="Gene3D" id="3.20.20.210">
    <property type="match status" value="1"/>
</dbReference>
<dbReference type="SUPFAM" id="SSF51726">
    <property type="entry name" value="UROD/MetE-like"/>
    <property type="match status" value="1"/>
</dbReference>
<proteinExistence type="predicted"/>
<feature type="domain" description="Cobalamin-independent methionine synthase MetE C-terminal/archaeal" evidence="4">
    <location>
        <begin position="41"/>
        <end position="337"/>
    </location>
</feature>
<dbReference type="EMBL" id="JBHRSU010000033">
    <property type="protein sequence ID" value="MFC3101508.1"/>
    <property type="molecule type" value="Genomic_DNA"/>
</dbReference>
<dbReference type="PANTHER" id="PTHR30519">
    <property type="entry name" value="5-METHYLTETRAHYDROPTEROYLTRIGLUTAMATE--HOMOCYSTEINE METHYLTRANSFERASE"/>
    <property type="match status" value="1"/>
</dbReference>
<dbReference type="Proteomes" id="UP001595378">
    <property type="component" value="Unassembled WGS sequence"/>
</dbReference>
<comment type="cofactor">
    <cofactor evidence="1">
        <name>Zn(2+)</name>
        <dbReference type="ChEBI" id="CHEBI:29105"/>
    </cofactor>
</comment>
<keyword evidence="6" id="KW-1185">Reference proteome</keyword>
<reference evidence="6" key="1">
    <citation type="journal article" date="2019" name="Int. J. Syst. Evol. Microbiol.">
        <title>The Global Catalogue of Microorganisms (GCM) 10K type strain sequencing project: providing services to taxonomists for standard genome sequencing and annotation.</title>
        <authorList>
            <consortium name="The Broad Institute Genomics Platform"/>
            <consortium name="The Broad Institute Genome Sequencing Center for Infectious Disease"/>
            <person name="Wu L."/>
            <person name="Ma J."/>
        </authorList>
    </citation>
    <scope>NUCLEOTIDE SEQUENCE [LARGE SCALE GENOMIC DNA]</scope>
    <source>
        <strain evidence="6">KCTC 52606</strain>
    </source>
</reference>
<evidence type="ECO:0000256" key="3">
    <source>
        <dbReference type="ARBA" id="ARBA00022833"/>
    </source>
</evidence>
<gene>
    <name evidence="5" type="ORF">ACFODK_11470</name>
</gene>
<keyword evidence="2" id="KW-0479">Metal-binding</keyword>
<dbReference type="InterPro" id="IPR038071">
    <property type="entry name" value="UROD/MetE-like_sf"/>
</dbReference>
<sequence>MALPLLPTALVGSYAQPEWLIDRKKLAGCFPPRTRQKELWRIPEEFLEEAWDDATIYAIHEQERAGLDIITDGEMRRESYSNRFATALSGVDMDNHGTALDRSGEPVPVPRVVGEISRRHAVQVRDVEFLRTHASPGKAIKITVPGPFTMSQQAQDDYYGDPEALALAYAGAVNAEIRDLFAAGADVVQLDEPYMQARPDKARAYGLKALARALQGIEGTTALHICFGYAHLIHERPEGYSFLPELAASEVQQISIETAQSKLDTSVLEKLPGKTIILGVLDLSTHEVEKPDEVAARIRRALPHVPAERVIVAPDCGLKYLPRDVAFGKMRAMAEGAAIVRAELA</sequence>
<keyword evidence="5" id="KW-0489">Methyltransferase</keyword>